<organism evidence="1 2">
    <name type="scientific">Flavobacterium frigidimaris</name>
    <dbReference type="NCBI Taxonomy" id="262320"/>
    <lineage>
        <taxon>Bacteria</taxon>
        <taxon>Pseudomonadati</taxon>
        <taxon>Bacteroidota</taxon>
        <taxon>Flavobacteriia</taxon>
        <taxon>Flavobacteriales</taxon>
        <taxon>Flavobacteriaceae</taxon>
        <taxon>Flavobacterium</taxon>
    </lineage>
</organism>
<dbReference type="Proteomes" id="UP000198382">
    <property type="component" value="Unassembled WGS sequence"/>
</dbReference>
<evidence type="ECO:0000313" key="2">
    <source>
        <dbReference type="Proteomes" id="UP000198382"/>
    </source>
</evidence>
<protein>
    <recommendedName>
        <fullName evidence="3">Lipocalin-like domain-containing protein</fullName>
    </recommendedName>
</protein>
<dbReference type="EMBL" id="MUGV01000020">
    <property type="protein sequence ID" value="OXA78678.1"/>
    <property type="molecule type" value="Genomic_DNA"/>
</dbReference>
<reference evidence="1 2" key="1">
    <citation type="submission" date="2016-11" db="EMBL/GenBank/DDBJ databases">
        <title>Whole genomes of Flavobacteriaceae.</title>
        <authorList>
            <person name="Stine C."/>
            <person name="Li C."/>
            <person name="Tadesse D."/>
        </authorList>
    </citation>
    <scope>NUCLEOTIDE SEQUENCE [LARGE SCALE GENOMIC DNA]</scope>
    <source>
        <strain evidence="1 2">DSM 15937</strain>
    </source>
</reference>
<proteinExistence type="predicted"/>
<comment type="caution">
    <text evidence="1">The sequence shown here is derived from an EMBL/GenBank/DDBJ whole genome shotgun (WGS) entry which is preliminary data.</text>
</comment>
<evidence type="ECO:0000313" key="1">
    <source>
        <dbReference type="EMBL" id="OXA78678.1"/>
    </source>
</evidence>
<sequence>MIFVFSSFKKREATLIGIWKPEYFDEKTKIATYSQSSSFKKKSAGIQFFTDGKLKVKQSTGTCGTMDANEKINYEIVEGTWTISSDSIIELKHPLWGQNLTEKYKLKELTENKLVVQIIGLQ</sequence>
<gene>
    <name evidence="1" type="ORF">B0A65_13185</name>
</gene>
<keyword evidence="2" id="KW-1185">Reference proteome</keyword>
<accession>A0ABX4BPG1</accession>
<name>A0ABX4BPG1_FLAFR</name>
<evidence type="ECO:0008006" key="3">
    <source>
        <dbReference type="Google" id="ProtNLM"/>
    </source>
</evidence>